<dbReference type="SUPFAM" id="SSF56300">
    <property type="entry name" value="Metallo-dependent phosphatases"/>
    <property type="match status" value="1"/>
</dbReference>
<organism evidence="7">
    <name type="scientific">Scylla olivacea</name>
    <name type="common">Orange mud crab</name>
    <name type="synonym">Cancer olivacea</name>
    <dbReference type="NCBI Taxonomy" id="85551"/>
    <lineage>
        <taxon>Eukaryota</taxon>
        <taxon>Metazoa</taxon>
        <taxon>Ecdysozoa</taxon>
        <taxon>Arthropoda</taxon>
        <taxon>Crustacea</taxon>
        <taxon>Multicrustacea</taxon>
        <taxon>Malacostraca</taxon>
        <taxon>Eumalacostraca</taxon>
        <taxon>Eucarida</taxon>
        <taxon>Decapoda</taxon>
        <taxon>Pleocyemata</taxon>
        <taxon>Brachyura</taxon>
        <taxon>Eubrachyura</taxon>
        <taxon>Portunoidea</taxon>
        <taxon>Portunidae</taxon>
        <taxon>Portuninae</taxon>
        <taxon>Scylla</taxon>
    </lineage>
</organism>
<evidence type="ECO:0000259" key="6">
    <source>
        <dbReference type="Pfam" id="PF00149"/>
    </source>
</evidence>
<accession>A0A0P4WD36</accession>
<dbReference type="GO" id="GO:0016020">
    <property type="term" value="C:membrane"/>
    <property type="evidence" value="ECO:0007669"/>
    <property type="project" value="UniProtKB-SubCell"/>
</dbReference>
<evidence type="ECO:0000313" key="7">
    <source>
        <dbReference type="EMBL" id="JAI66622.1"/>
    </source>
</evidence>
<comment type="subcellular location">
    <subcellularLocation>
        <location evidence="1">Membrane</location>
        <topology evidence="1">Multi-pass membrane protein</topology>
    </subcellularLocation>
</comment>
<name>A0A0P4WD36_SCYOL</name>
<dbReference type="InterPro" id="IPR033308">
    <property type="entry name" value="PGAP5/Cdc1/Ted1"/>
</dbReference>
<dbReference type="GO" id="GO:0016787">
    <property type="term" value="F:hydrolase activity"/>
    <property type="evidence" value="ECO:0007669"/>
    <property type="project" value="InterPro"/>
</dbReference>
<dbReference type="GO" id="GO:0006506">
    <property type="term" value="P:GPI anchor biosynthetic process"/>
    <property type="evidence" value="ECO:0007669"/>
    <property type="project" value="InterPro"/>
</dbReference>
<keyword evidence="4 5" id="KW-0472">Membrane</keyword>
<keyword evidence="3 5" id="KW-1133">Transmembrane helix</keyword>
<keyword evidence="2 5" id="KW-0812">Transmembrane</keyword>
<feature type="transmembrane region" description="Helical" evidence="5">
    <location>
        <begin position="321"/>
        <end position="344"/>
    </location>
</feature>
<feature type="domain" description="Calcineurin-like phosphoesterase" evidence="6">
    <location>
        <begin position="97"/>
        <end position="242"/>
    </location>
</feature>
<proteinExistence type="predicted"/>
<evidence type="ECO:0000256" key="5">
    <source>
        <dbReference type="SAM" id="Phobius"/>
    </source>
</evidence>
<reference evidence="7" key="1">
    <citation type="submission" date="2015-09" db="EMBL/GenBank/DDBJ databases">
        <title>Scylla olivacea transcriptome.</title>
        <authorList>
            <person name="Ikhwanuddin M."/>
        </authorList>
    </citation>
    <scope>NUCLEOTIDE SEQUENCE</scope>
</reference>
<dbReference type="AlphaFoldDB" id="A0A0P4WD36"/>
<evidence type="ECO:0000256" key="3">
    <source>
        <dbReference type="ARBA" id="ARBA00022989"/>
    </source>
</evidence>
<dbReference type="PANTHER" id="PTHR13315:SF4">
    <property type="entry name" value="METALLOPHOSPHOESTERASE, ISOFORM E"/>
    <property type="match status" value="1"/>
</dbReference>
<dbReference type="Gene3D" id="3.60.21.10">
    <property type="match status" value="1"/>
</dbReference>
<dbReference type="GO" id="GO:0005783">
    <property type="term" value="C:endoplasmic reticulum"/>
    <property type="evidence" value="ECO:0007669"/>
    <property type="project" value="TreeGrafter"/>
</dbReference>
<dbReference type="EMBL" id="GDRN01048981">
    <property type="protein sequence ID" value="JAI66622.1"/>
    <property type="molecule type" value="Transcribed_RNA"/>
</dbReference>
<evidence type="ECO:0000256" key="2">
    <source>
        <dbReference type="ARBA" id="ARBA00022692"/>
    </source>
</evidence>
<sequence>MARFSVCCQRRVTKKQLLLTFMMGVVLYNEWLTYAATTLSWPHLTTPSEESVRLLLVADPQILSLISDSEPIFLFSLITVWDADRYVSRGFQMALWKTKPDIVVYLGDLLNDGSIFNDTDFYSTLQHFKNLLTVPDYVKHTIAVPGDNDIGGEGEDLVTPHKVKRFYSSLNQSMTLQYKFVDFIQLRAMDDYEFPDNTLAPVNGRIRILLSHMPLLTRTKKRIRLEIIRQKASFIFSGHDHDSFHFTSTKQAAHAHSFEVLPKEQQVWQYESLGPLLHEISVPTCSYRMGKLTAGYGAAIIEKSGRITYTVLWLPSRFTQLWIYLGALGFIIVIMLFPGILCLLRCFLCRPVQFCVLRSNMIVQGLRKRYKWLLRKG</sequence>
<dbReference type="InterPro" id="IPR004843">
    <property type="entry name" value="Calcineurin-like_PHP"/>
</dbReference>
<dbReference type="InterPro" id="IPR029052">
    <property type="entry name" value="Metallo-depent_PP-like"/>
</dbReference>
<dbReference type="PANTHER" id="PTHR13315">
    <property type="entry name" value="METALLO PHOSPHOESTERASE RELATED"/>
    <property type="match status" value="1"/>
</dbReference>
<dbReference type="Pfam" id="PF00149">
    <property type="entry name" value="Metallophos"/>
    <property type="match status" value="1"/>
</dbReference>
<evidence type="ECO:0000256" key="1">
    <source>
        <dbReference type="ARBA" id="ARBA00004141"/>
    </source>
</evidence>
<protein>
    <recommendedName>
        <fullName evidence="6">Calcineurin-like phosphoesterase domain-containing protein</fullName>
    </recommendedName>
</protein>
<evidence type="ECO:0000256" key="4">
    <source>
        <dbReference type="ARBA" id="ARBA00023136"/>
    </source>
</evidence>